<comment type="caution">
    <text evidence="1">The sequence shown here is derived from an EMBL/GenBank/DDBJ whole genome shotgun (WGS) entry which is preliminary data.</text>
</comment>
<reference evidence="1" key="1">
    <citation type="submission" date="2022-11" db="EMBL/GenBank/DDBJ databases">
        <title>Genome Sequence of Nemania bipapillata.</title>
        <authorList>
            <person name="Buettner E."/>
        </authorList>
    </citation>
    <scope>NUCLEOTIDE SEQUENCE</scope>
    <source>
        <strain evidence="1">CP14</strain>
    </source>
</reference>
<dbReference type="Proteomes" id="UP001153334">
    <property type="component" value="Unassembled WGS sequence"/>
</dbReference>
<organism evidence="1 2">
    <name type="scientific">Nemania bipapillata</name>
    <dbReference type="NCBI Taxonomy" id="110536"/>
    <lineage>
        <taxon>Eukaryota</taxon>
        <taxon>Fungi</taxon>
        <taxon>Dikarya</taxon>
        <taxon>Ascomycota</taxon>
        <taxon>Pezizomycotina</taxon>
        <taxon>Sordariomycetes</taxon>
        <taxon>Xylariomycetidae</taxon>
        <taxon>Xylariales</taxon>
        <taxon>Xylariaceae</taxon>
        <taxon>Nemania</taxon>
    </lineage>
</organism>
<keyword evidence="2" id="KW-1185">Reference proteome</keyword>
<evidence type="ECO:0000313" key="1">
    <source>
        <dbReference type="EMBL" id="KAJ8113785.1"/>
    </source>
</evidence>
<sequence>MWRILCSRVVWIPIAAVTIPWILSWAYVPTRQSLEFAPKADFALVPVDIINMNYSPDGVDPGSLIFVHGMGSNPDTTWQGDAKPKPTLQKAHPSQGIPIRKDQKINWITEFLYEDLPRDLQEDTRIFFFNYDSYWLRDAAERRRSQFGQDLFEAIVTMERKAIIKASDLQLERPTNVFKQIKGAVFLGTPHRGSKSAWLGSMIAYCLKQLNSNPDIVKAITYDSLELQDMHRRFEVISKYLRLVNFYETRPTPRPFKLGSEIVVQEQSATLDRPNVETIGLNANHVGLNKFGERNGDYKTMRDKLIELMEECIKRK</sequence>
<proteinExistence type="predicted"/>
<protein>
    <submittedName>
        <fullName evidence="1">Uncharacterized protein</fullName>
    </submittedName>
</protein>
<accession>A0ACC2IF43</accession>
<dbReference type="EMBL" id="JAPESX010001487">
    <property type="protein sequence ID" value="KAJ8113785.1"/>
    <property type="molecule type" value="Genomic_DNA"/>
</dbReference>
<gene>
    <name evidence="1" type="ORF">ONZ43_g5073</name>
</gene>
<name>A0ACC2IF43_9PEZI</name>
<evidence type="ECO:0000313" key="2">
    <source>
        <dbReference type="Proteomes" id="UP001153334"/>
    </source>
</evidence>